<proteinExistence type="predicted"/>
<reference evidence="1 2" key="2">
    <citation type="submission" date="2017-10" db="EMBL/GenBank/DDBJ databases">
        <title>Extensive intraspecific genome diversity in a model arbuscular mycorrhizal fungus.</title>
        <authorList>
            <person name="Chen E.C.H."/>
            <person name="Morin E."/>
            <person name="Baudet D."/>
            <person name="Noel J."/>
            <person name="Ndikumana S."/>
            <person name="Charron P."/>
            <person name="St-Onge C."/>
            <person name="Giorgi J."/>
            <person name="Grigoriev I.V."/>
            <person name="Roux C."/>
            <person name="Martin F.M."/>
            <person name="Corradi N."/>
        </authorList>
    </citation>
    <scope>NUCLEOTIDE SEQUENCE [LARGE SCALE GENOMIC DNA]</scope>
    <source>
        <strain evidence="1 2">C2</strain>
    </source>
</reference>
<protein>
    <submittedName>
        <fullName evidence="1">Uncharacterized protein</fullName>
    </submittedName>
</protein>
<sequence>MFLEYSSKDPEAEGWSSISKWNRLTKNTLNHQNKPVLTHTPGKDSEQIHHVWTKYEHRHIGYISHATLTHLSAYQQILNRQDCAKRNKKKKSLPSIPSGTPDYDVSSIPQYSYAYGVAMSFYEQHHVPRHTFIEDVTHNITNTPPSNQQSITSTISDNSYVSAV</sequence>
<accession>A0A2N1MBL8</accession>
<dbReference type="Proteomes" id="UP000233469">
    <property type="component" value="Unassembled WGS sequence"/>
</dbReference>
<name>A0A2N1MBL8_9GLOM</name>
<reference evidence="1 2" key="1">
    <citation type="submission" date="2016-04" db="EMBL/GenBank/DDBJ databases">
        <title>Genome analyses suggest a sexual origin of heterokaryosis in a supposedly ancient asexual fungus.</title>
        <authorList>
            <person name="Ropars J."/>
            <person name="Sedzielewska K."/>
            <person name="Noel J."/>
            <person name="Charron P."/>
            <person name="Farinelli L."/>
            <person name="Marton T."/>
            <person name="Kruger M."/>
            <person name="Pelin A."/>
            <person name="Brachmann A."/>
            <person name="Corradi N."/>
        </authorList>
    </citation>
    <scope>NUCLEOTIDE SEQUENCE [LARGE SCALE GENOMIC DNA]</scope>
    <source>
        <strain evidence="1 2">C2</strain>
    </source>
</reference>
<dbReference type="AlphaFoldDB" id="A0A2N1MBL8"/>
<dbReference type="EMBL" id="LLXL01003261">
    <property type="protein sequence ID" value="PKK59023.1"/>
    <property type="molecule type" value="Genomic_DNA"/>
</dbReference>
<gene>
    <name evidence="1" type="ORF">RhiirC2_795431</name>
</gene>
<comment type="caution">
    <text evidence="1">The sequence shown here is derived from an EMBL/GenBank/DDBJ whole genome shotgun (WGS) entry which is preliminary data.</text>
</comment>
<evidence type="ECO:0000313" key="2">
    <source>
        <dbReference type="Proteomes" id="UP000233469"/>
    </source>
</evidence>
<evidence type="ECO:0000313" key="1">
    <source>
        <dbReference type="EMBL" id="PKK59023.1"/>
    </source>
</evidence>
<dbReference type="VEuPathDB" id="FungiDB:FUN_011991"/>
<organism evidence="1 2">
    <name type="scientific">Rhizophagus irregularis</name>
    <dbReference type="NCBI Taxonomy" id="588596"/>
    <lineage>
        <taxon>Eukaryota</taxon>
        <taxon>Fungi</taxon>
        <taxon>Fungi incertae sedis</taxon>
        <taxon>Mucoromycota</taxon>
        <taxon>Glomeromycotina</taxon>
        <taxon>Glomeromycetes</taxon>
        <taxon>Glomerales</taxon>
        <taxon>Glomeraceae</taxon>
        <taxon>Rhizophagus</taxon>
    </lineage>
</organism>